<organism evidence="1 2">
    <name type="scientific">Boletus edulis BED1</name>
    <dbReference type="NCBI Taxonomy" id="1328754"/>
    <lineage>
        <taxon>Eukaryota</taxon>
        <taxon>Fungi</taxon>
        <taxon>Dikarya</taxon>
        <taxon>Basidiomycota</taxon>
        <taxon>Agaricomycotina</taxon>
        <taxon>Agaricomycetes</taxon>
        <taxon>Agaricomycetidae</taxon>
        <taxon>Boletales</taxon>
        <taxon>Boletineae</taxon>
        <taxon>Boletaceae</taxon>
        <taxon>Boletoideae</taxon>
        <taxon>Boletus</taxon>
    </lineage>
</organism>
<sequence>MHHALQIQEILLNIFGHCYHFDRDVAALARTCRAFKEPALDVLWEELIELSPLVRCVPKASHQLSSKSYAFHRSLTQIEWDILWSYTRRIRSINLQQDIHGINHECFISLFKPPMTESLFLNVRKLRFRYPDDKHLLLATAPSLMSLDIRLTSHPHSSFEDSLKLFAKTSPSLARLYILPYDYAGIDINRIDPKFICHWRNLQIFSCSKMPLDVTTLVHLSRLPALINLSFTLRSTLPDQISPSDSPLIFSNLDRLLLCSEFLGPVSHLLSQIRLPAVTYLTTYIDFRPARQDLSLFFANVRTSGSPRTIQALRLIQPYKWGETSVPGDRPVLGLEDLRLYVPFSNLHSIRLDIEWKIDLTDSELLMLVSTWPCLEELSINREWGWNTFGGITPNGLLQLLQSCPLLTVIALAIDTRAKIPPSPTSLGFLPRLYDINFVDSFIEEGSVPAIAAFIASLVASCKLYFRAWESFGMKAPYGGVCHDRWRDVEGQVRDAVYQRR</sequence>
<dbReference type="Gene3D" id="3.80.10.10">
    <property type="entry name" value="Ribonuclease Inhibitor"/>
    <property type="match status" value="1"/>
</dbReference>
<keyword evidence="2" id="KW-1185">Reference proteome</keyword>
<comment type="caution">
    <text evidence="1">The sequence shown here is derived from an EMBL/GenBank/DDBJ whole genome shotgun (WGS) entry which is preliminary data.</text>
</comment>
<protein>
    <recommendedName>
        <fullName evidence="3">F-box domain-containing protein</fullName>
    </recommendedName>
</protein>
<accession>A0AAD4GG21</accession>
<evidence type="ECO:0000313" key="1">
    <source>
        <dbReference type="EMBL" id="KAF8441660.1"/>
    </source>
</evidence>
<dbReference type="InterPro" id="IPR032675">
    <property type="entry name" value="LRR_dom_sf"/>
</dbReference>
<dbReference type="EMBL" id="WHUW01000010">
    <property type="protein sequence ID" value="KAF8441660.1"/>
    <property type="molecule type" value="Genomic_DNA"/>
</dbReference>
<dbReference type="Proteomes" id="UP001194468">
    <property type="component" value="Unassembled WGS sequence"/>
</dbReference>
<name>A0AAD4GG21_BOLED</name>
<reference evidence="1" key="2">
    <citation type="journal article" date="2020" name="Nat. Commun.">
        <title>Large-scale genome sequencing of mycorrhizal fungi provides insights into the early evolution of symbiotic traits.</title>
        <authorList>
            <person name="Miyauchi S."/>
            <person name="Kiss E."/>
            <person name="Kuo A."/>
            <person name="Drula E."/>
            <person name="Kohler A."/>
            <person name="Sanchez-Garcia M."/>
            <person name="Morin E."/>
            <person name="Andreopoulos B."/>
            <person name="Barry K.W."/>
            <person name="Bonito G."/>
            <person name="Buee M."/>
            <person name="Carver A."/>
            <person name="Chen C."/>
            <person name="Cichocki N."/>
            <person name="Clum A."/>
            <person name="Culley D."/>
            <person name="Crous P.W."/>
            <person name="Fauchery L."/>
            <person name="Girlanda M."/>
            <person name="Hayes R.D."/>
            <person name="Keri Z."/>
            <person name="LaButti K."/>
            <person name="Lipzen A."/>
            <person name="Lombard V."/>
            <person name="Magnuson J."/>
            <person name="Maillard F."/>
            <person name="Murat C."/>
            <person name="Nolan M."/>
            <person name="Ohm R.A."/>
            <person name="Pangilinan J."/>
            <person name="Pereira M.F."/>
            <person name="Perotto S."/>
            <person name="Peter M."/>
            <person name="Pfister S."/>
            <person name="Riley R."/>
            <person name="Sitrit Y."/>
            <person name="Stielow J.B."/>
            <person name="Szollosi G."/>
            <person name="Zifcakova L."/>
            <person name="Stursova M."/>
            <person name="Spatafora J.W."/>
            <person name="Tedersoo L."/>
            <person name="Vaario L.M."/>
            <person name="Yamada A."/>
            <person name="Yan M."/>
            <person name="Wang P."/>
            <person name="Xu J."/>
            <person name="Bruns T."/>
            <person name="Baldrian P."/>
            <person name="Vilgalys R."/>
            <person name="Dunand C."/>
            <person name="Henrissat B."/>
            <person name="Grigoriev I.V."/>
            <person name="Hibbett D."/>
            <person name="Nagy L.G."/>
            <person name="Martin F.M."/>
        </authorList>
    </citation>
    <scope>NUCLEOTIDE SEQUENCE</scope>
    <source>
        <strain evidence="1">BED1</strain>
    </source>
</reference>
<dbReference type="AlphaFoldDB" id="A0AAD4GG21"/>
<evidence type="ECO:0000313" key="2">
    <source>
        <dbReference type="Proteomes" id="UP001194468"/>
    </source>
</evidence>
<dbReference type="SUPFAM" id="SSF52047">
    <property type="entry name" value="RNI-like"/>
    <property type="match status" value="1"/>
</dbReference>
<reference evidence="1" key="1">
    <citation type="submission" date="2019-10" db="EMBL/GenBank/DDBJ databases">
        <authorList>
            <consortium name="DOE Joint Genome Institute"/>
            <person name="Kuo A."/>
            <person name="Miyauchi S."/>
            <person name="Kiss E."/>
            <person name="Drula E."/>
            <person name="Kohler A."/>
            <person name="Sanchez-Garcia M."/>
            <person name="Andreopoulos B."/>
            <person name="Barry K.W."/>
            <person name="Bonito G."/>
            <person name="Buee M."/>
            <person name="Carver A."/>
            <person name="Chen C."/>
            <person name="Cichocki N."/>
            <person name="Clum A."/>
            <person name="Culley D."/>
            <person name="Crous P.W."/>
            <person name="Fauchery L."/>
            <person name="Girlanda M."/>
            <person name="Hayes R."/>
            <person name="Keri Z."/>
            <person name="LaButti K."/>
            <person name="Lipzen A."/>
            <person name="Lombard V."/>
            <person name="Magnuson J."/>
            <person name="Maillard F."/>
            <person name="Morin E."/>
            <person name="Murat C."/>
            <person name="Nolan M."/>
            <person name="Ohm R."/>
            <person name="Pangilinan J."/>
            <person name="Pereira M."/>
            <person name="Perotto S."/>
            <person name="Peter M."/>
            <person name="Riley R."/>
            <person name="Sitrit Y."/>
            <person name="Stielow B."/>
            <person name="Szollosi G."/>
            <person name="Zifcakova L."/>
            <person name="Stursova M."/>
            <person name="Spatafora J.W."/>
            <person name="Tedersoo L."/>
            <person name="Vaario L.-M."/>
            <person name="Yamada A."/>
            <person name="Yan M."/>
            <person name="Wang P."/>
            <person name="Xu J."/>
            <person name="Bruns T."/>
            <person name="Baldrian P."/>
            <person name="Vilgalys R."/>
            <person name="Henrissat B."/>
            <person name="Grigoriev I.V."/>
            <person name="Hibbett D."/>
            <person name="Nagy L.G."/>
            <person name="Martin F.M."/>
        </authorList>
    </citation>
    <scope>NUCLEOTIDE SEQUENCE</scope>
    <source>
        <strain evidence="1">BED1</strain>
    </source>
</reference>
<gene>
    <name evidence="1" type="ORF">L210DRAFT_3644914</name>
</gene>
<evidence type="ECO:0008006" key="3">
    <source>
        <dbReference type="Google" id="ProtNLM"/>
    </source>
</evidence>
<proteinExistence type="predicted"/>